<keyword evidence="5 12" id="KW-0812">Transmembrane</keyword>
<dbReference type="InterPro" id="IPR002067">
    <property type="entry name" value="MCP"/>
</dbReference>
<dbReference type="PROSITE" id="PS00018">
    <property type="entry name" value="EF_HAND_1"/>
    <property type="match status" value="2"/>
</dbReference>
<dbReference type="InterPro" id="IPR018247">
    <property type="entry name" value="EF_Hand_1_Ca_BS"/>
</dbReference>
<comment type="function">
    <text evidence="1">Mitochondrial transporter that mediates uptake of thiamine pyrophosphate (ThPP) into mitochondria.</text>
</comment>
<dbReference type="PROSITE" id="PS50920">
    <property type="entry name" value="SOLCAR"/>
    <property type="match status" value="1"/>
</dbReference>
<keyword evidence="8" id="KW-0106">Calcium</keyword>
<comment type="similarity">
    <text evidence="13">Belongs to the mitochondrial carrier (TC 2.A.29) family.</text>
</comment>
<keyword evidence="4 13" id="KW-0813">Transport</keyword>
<evidence type="ECO:0000256" key="4">
    <source>
        <dbReference type="ARBA" id="ARBA00022448"/>
    </source>
</evidence>
<evidence type="ECO:0000256" key="7">
    <source>
        <dbReference type="ARBA" id="ARBA00022792"/>
    </source>
</evidence>
<dbReference type="InterPro" id="IPR023395">
    <property type="entry name" value="MCP_dom_sf"/>
</dbReference>
<evidence type="ECO:0000256" key="3">
    <source>
        <dbReference type="ARBA" id="ARBA00021935"/>
    </source>
</evidence>
<keyword evidence="16" id="KW-1185">Reference proteome</keyword>
<gene>
    <name evidence="15" type="ORF">Q9L58_007105</name>
</gene>
<dbReference type="InterPro" id="IPR002048">
    <property type="entry name" value="EF_hand_dom"/>
</dbReference>
<evidence type="ECO:0000256" key="8">
    <source>
        <dbReference type="ARBA" id="ARBA00022837"/>
    </source>
</evidence>
<keyword evidence="10" id="KW-0496">Mitochondrion</keyword>
<evidence type="ECO:0000256" key="6">
    <source>
        <dbReference type="ARBA" id="ARBA00022737"/>
    </source>
</evidence>
<dbReference type="InterPro" id="IPR011992">
    <property type="entry name" value="EF-hand-dom_pair"/>
</dbReference>
<comment type="subcellular location">
    <subcellularLocation>
        <location evidence="2">Mitochondrion inner membrane</location>
        <topology evidence="2">Multi-pass membrane protein</topology>
    </subcellularLocation>
</comment>
<accession>A0ABR3GDL5</accession>
<name>A0ABR3GDL5_9PEZI</name>
<keyword evidence="11 12" id="KW-0472">Membrane</keyword>
<sequence length="344" mass="38661">MEERESQKARDERLLLLFKNLDTRNEGHLDLEGLRRGLKRINHPLKDADHLLHEILTAVDTSKDGLIQYSEFKHFFEGADRELWRIFRSVDQDRNGKIDKGELRIALTRAGIAVDTNRLEEFFYSMDKNNDGVISFEEWRDFLMFMPREATLHTIYSYYLSSVKVNPEGDVNLSAEVSLGGLGYFIAGGVAGAISRTATAPFDRIKVYLIAQTGKSTAKRTVVETVKSGEPLQAAKKASGPIRESIRILWRSGGVKSFFAGNGLNVVKVLPESAIKFGSFEAAKRTLARLEGVEDASQISPMARFLAGGVGGVVSQWVQNHATWRWDIIFNIALQIFHIPHRHT</sequence>
<evidence type="ECO:0000256" key="13">
    <source>
        <dbReference type="RuleBase" id="RU000488"/>
    </source>
</evidence>
<evidence type="ECO:0000313" key="15">
    <source>
        <dbReference type="EMBL" id="KAL0634004.1"/>
    </source>
</evidence>
<feature type="domain" description="EF-hand" evidence="14">
    <location>
        <begin position="78"/>
        <end position="113"/>
    </location>
</feature>
<dbReference type="InterPro" id="IPR018108">
    <property type="entry name" value="MCP_transmembrane"/>
</dbReference>
<dbReference type="PRINTS" id="PR00926">
    <property type="entry name" value="MITOCARRIER"/>
</dbReference>
<evidence type="ECO:0000259" key="14">
    <source>
        <dbReference type="PROSITE" id="PS50222"/>
    </source>
</evidence>
<dbReference type="PANTHER" id="PTHR24089">
    <property type="entry name" value="SOLUTE CARRIER FAMILY 25"/>
    <property type="match status" value="1"/>
</dbReference>
<dbReference type="CDD" id="cd00051">
    <property type="entry name" value="EFh"/>
    <property type="match status" value="1"/>
</dbReference>
<evidence type="ECO:0000256" key="11">
    <source>
        <dbReference type="ARBA" id="ARBA00023136"/>
    </source>
</evidence>
<dbReference type="SUPFAM" id="SSF47473">
    <property type="entry name" value="EF-hand"/>
    <property type="match status" value="1"/>
</dbReference>
<evidence type="ECO:0000256" key="12">
    <source>
        <dbReference type="PROSITE-ProRule" id="PRU00282"/>
    </source>
</evidence>
<evidence type="ECO:0000256" key="10">
    <source>
        <dbReference type="ARBA" id="ARBA00023128"/>
    </source>
</evidence>
<keyword evidence="9" id="KW-1133">Transmembrane helix</keyword>
<reference evidence="15 16" key="1">
    <citation type="submission" date="2024-02" db="EMBL/GenBank/DDBJ databases">
        <title>Discinaceae phylogenomics.</title>
        <authorList>
            <person name="Dirks A.C."/>
            <person name="James T.Y."/>
        </authorList>
    </citation>
    <scope>NUCLEOTIDE SEQUENCE [LARGE SCALE GENOMIC DNA]</scope>
    <source>
        <strain evidence="15 16">ACD0624</strain>
    </source>
</reference>
<protein>
    <recommendedName>
        <fullName evidence="3">Mitochondrial thiamine pyrophosphate carrier 1</fullName>
    </recommendedName>
</protein>
<evidence type="ECO:0000313" key="16">
    <source>
        <dbReference type="Proteomes" id="UP001447188"/>
    </source>
</evidence>
<comment type="caution">
    <text evidence="15">The sequence shown here is derived from an EMBL/GenBank/DDBJ whole genome shotgun (WGS) entry which is preliminary data.</text>
</comment>
<dbReference type="PROSITE" id="PS50222">
    <property type="entry name" value="EF_HAND_2"/>
    <property type="match status" value="2"/>
</dbReference>
<dbReference type="Pfam" id="PF13499">
    <property type="entry name" value="EF-hand_7"/>
    <property type="match status" value="2"/>
</dbReference>
<organism evidence="15 16">
    <name type="scientific">Discina gigas</name>
    <dbReference type="NCBI Taxonomy" id="1032678"/>
    <lineage>
        <taxon>Eukaryota</taxon>
        <taxon>Fungi</taxon>
        <taxon>Dikarya</taxon>
        <taxon>Ascomycota</taxon>
        <taxon>Pezizomycotina</taxon>
        <taxon>Pezizomycetes</taxon>
        <taxon>Pezizales</taxon>
        <taxon>Discinaceae</taxon>
        <taxon>Discina</taxon>
    </lineage>
</organism>
<dbReference type="Proteomes" id="UP001447188">
    <property type="component" value="Unassembled WGS sequence"/>
</dbReference>
<evidence type="ECO:0000256" key="5">
    <source>
        <dbReference type="ARBA" id="ARBA00022692"/>
    </source>
</evidence>
<dbReference type="SUPFAM" id="SSF103506">
    <property type="entry name" value="Mitochondrial carrier"/>
    <property type="match status" value="1"/>
</dbReference>
<proteinExistence type="inferred from homology"/>
<feature type="repeat" description="Solcar" evidence="12">
    <location>
        <begin position="179"/>
        <end position="286"/>
    </location>
</feature>
<dbReference type="Gene3D" id="1.50.40.10">
    <property type="entry name" value="Mitochondrial carrier domain"/>
    <property type="match status" value="1"/>
</dbReference>
<feature type="domain" description="EF-hand" evidence="14">
    <location>
        <begin position="114"/>
        <end position="149"/>
    </location>
</feature>
<evidence type="ECO:0000256" key="2">
    <source>
        <dbReference type="ARBA" id="ARBA00004448"/>
    </source>
</evidence>
<keyword evidence="7" id="KW-0999">Mitochondrion inner membrane</keyword>
<evidence type="ECO:0000256" key="9">
    <source>
        <dbReference type="ARBA" id="ARBA00022989"/>
    </source>
</evidence>
<dbReference type="Gene3D" id="1.10.238.10">
    <property type="entry name" value="EF-hand"/>
    <property type="match status" value="1"/>
</dbReference>
<dbReference type="Pfam" id="PF00153">
    <property type="entry name" value="Mito_carr"/>
    <property type="match status" value="1"/>
</dbReference>
<evidence type="ECO:0000256" key="1">
    <source>
        <dbReference type="ARBA" id="ARBA00002238"/>
    </source>
</evidence>
<keyword evidence="6" id="KW-0677">Repeat</keyword>
<dbReference type="SMART" id="SM00054">
    <property type="entry name" value="EFh"/>
    <property type="match status" value="3"/>
</dbReference>
<dbReference type="EMBL" id="JBBBZM010000107">
    <property type="protein sequence ID" value="KAL0634004.1"/>
    <property type="molecule type" value="Genomic_DNA"/>
</dbReference>